<dbReference type="SUPFAM" id="SSF56322">
    <property type="entry name" value="ADC synthase"/>
    <property type="match status" value="1"/>
</dbReference>
<evidence type="ECO:0000313" key="4">
    <source>
        <dbReference type="Proteomes" id="UP000438106"/>
    </source>
</evidence>
<keyword evidence="3" id="KW-0808">Transferase</keyword>
<comment type="caution">
    <text evidence="3">The sequence shown here is derived from an EMBL/GenBank/DDBJ whole genome shotgun (WGS) entry which is preliminary data.</text>
</comment>
<proteinExistence type="predicted"/>
<dbReference type="InterPro" id="IPR015890">
    <property type="entry name" value="Chorismate_C"/>
</dbReference>
<dbReference type="Pfam" id="PF00425">
    <property type="entry name" value="Chorismate_bind"/>
    <property type="match status" value="1"/>
</dbReference>
<dbReference type="InterPro" id="IPR001544">
    <property type="entry name" value="Aminotrans_IV"/>
</dbReference>
<dbReference type="InterPro" id="IPR005801">
    <property type="entry name" value="ADC_synthase"/>
</dbReference>
<keyword evidence="3" id="KW-0032">Aminotransferase</keyword>
<protein>
    <recommendedName>
        <fullName evidence="1">Probable branched-chain-amino-acid aminotransferase</fullName>
    </recommendedName>
</protein>
<organism evidence="3 4">
    <name type="scientific">Devosia marina</name>
    <dbReference type="NCBI Taxonomy" id="2683198"/>
    <lineage>
        <taxon>Bacteria</taxon>
        <taxon>Pseudomonadati</taxon>
        <taxon>Pseudomonadota</taxon>
        <taxon>Alphaproteobacteria</taxon>
        <taxon>Hyphomicrobiales</taxon>
        <taxon>Devosiaceae</taxon>
        <taxon>Devosia</taxon>
    </lineage>
</organism>
<feature type="domain" description="Chorismate-utilising enzyme C-terminal" evidence="2">
    <location>
        <begin position="133"/>
        <end position="387"/>
    </location>
</feature>
<dbReference type="NCBIfam" id="TIGR00553">
    <property type="entry name" value="pabB"/>
    <property type="match status" value="1"/>
</dbReference>
<dbReference type="PANTHER" id="PTHR11236:SF50">
    <property type="entry name" value="AMINODEOXYCHORISMATE SYNTHASE COMPONENT 1"/>
    <property type="match status" value="1"/>
</dbReference>
<dbReference type="GO" id="GO:0046820">
    <property type="term" value="F:4-amino-4-deoxychorismate synthase activity"/>
    <property type="evidence" value="ECO:0007669"/>
    <property type="project" value="TreeGrafter"/>
</dbReference>
<dbReference type="EMBL" id="WQRF01000002">
    <property type="protein sequence ID" value="MVS99147.1"/>
    <property type="molecule type" value="Genomic_DNA"/>
</dbReference>
<dbReference type="SUPFAM" id="SSF56752">
    <property type="entry name" value="D-aminoacid aminotransferase-like PLP-dependent enzymes"/>
    <property type="match status" value="1"/>
</dbReference>
<name>A0A7X3FQX8_9HYPH</name>
<dbReference type="Pfam" id="PF01063">
    <property type="entry name" value="Aminotran_4"/>
    <property type="match status" value="1"/>
</dbReference>
<sequence>MIPPGEQTAYERNMMTPGTLLLHDNLSSDGQNLLFSAPREVLVAHSAAEARAALTRIAEAGRDGLWAAGYLAYELGYIFEERLEALLPACSKTPLLWFGLYEGPQRPGADQVRQLLAEAPDGRAISVRPVPSFADYEKAFERVKALIAAGDSYQVNLTFKARFTLEGHALGLYRRLAQSQQTAFGAYLDAGDHQVLSRSPELFVSLVADELSARPMKGTRRRGRTLAEDAAGRAALAADEKNRAENLMIVDLLRNDLGRIARTGSVEVTDLFTVETYRSLHTMTSGIKAQMRPGVGFFEVLENLFPCGSITGAPKLRAMEIIHELEQAPRGLYTGSIGYLAPTGDFAFNVAIRTAVIDSQGRGEIGIGGGIVADSAARDEYEEALLKLTFLSDPAPPVTLIETFKWTPDQGYELLERHLDRLMASATYFNLMATREDALACLAAHALDWTGPMRVRLTLSDDGFDLGAMPLPPIPDKFRFTIAKEALESASIWLAHKTTNRAFYDVPRQRAHEAHGLDELVFTNERGEVTEGSFTNVFVEREGGLFTPPLSSGVLPGTLRAELLATGKAEERVLGLADLRAADAIWLGNSVRGLVRAEWIELENPDA</sequence>
<gene>
    <name evidence="3" type="primary">pabB</name>
    <name evidence="3" type="ORF">GO014_08960</name>
</gene>
<evidence type="ECO:0000259" key="2">
    <source>
        <dbReference type="Pfam" id="PF00425"/>
    </source>
</evidence>
<dbReference type="InterPro" id="IPR043131">
    <property type="entry name" value="BCAT-like_N"/>
</dbReference>
<dbReference type="PRINTS" id="PR00095">
    <property type="entry name" value="ANTSNTHASEI"/>
</dbReference>
<dbReference type="Gene3D" id="3.30.470.10">
    <property type="match status" value="1"/>
</dbReference>
<accession>A0A7X3FQX8</accession>
<dbReference type="Proteomes" id="UP000438106">
    <property type="component" value="Unassembled WGS sequence"/>
</dbReference>
<dbReference type="Gene3D" id="3.60.120.10">
    <property type="entry name" value="Anthranilate synthase"/>
    <property type="match status" value="1"/>
</dbReference>
<reference evidence="3 4" key="1">
    <citation type="submission" date="2019-12" db="EMBL/GenBank/DDBJ databases">
        <title>Devosia maris sp. nov., isolated from the deep seawater.</title>
        <authorList>
            <person name="Liu Y."/>
        </authorList>
    </citation>
    <scope>NUCLEOTIDE SEQUENCE [LARGE SCALE GENOMIC DNA]</scope>
    <source>
        <strain evidence="3 4">L53-10-65</strain>
    </source>
</reference>
<dbReference type="InterPro" id="IPR036038">
    <property type="entry name" value="Aminotransferase-like"/>
</dbReference>
<dbReference type="InterPro" id="IPR043132">
    <property type="entry name" value="BCAT-like_C"/>
</dbReference>
<evidence type="ECO:0000313" key="3">
    <source>
        <dbReference type="EMBL" id="MVS99147.1"/>
    </source>
</evidence>
<evidence type="ECO:0000256" key="1">
    <source>
        <dbReference type="ARBA" id="ARBA00014472"/>
    </source>
</evidence>
<dbReference type="GO" id="GO:0000162">
    <property type="term" value="P:L-tryptophan biosynthetic process"/>
    <property type="evidence" value="ECO:0007669"/>
    <property type="project" value="TreeGrafter"/>
</dbReference>
<dbReference type="InterPro" id="IPR019999">
    <property type="entry name" value="Anth_synth_I-like"/>
</dbReference>
<dbReference type="GO" id="GO:0009396">
    <property type="term" value="P:folic acid-containing compound biosynthetic process"/>
    <property type="evidence" value="ECO:0007669"/>
    <property type="project" value="InterPro"/>
</dbReference>
<dbReference type="InterPro" id="IPR005802">
    <property type="entry name" value="ADC_synth_comp_1"/>
</dbReference>
<keyword evidence="4" id="KW-1185">Reference proteome</keyword>
<dbReference type="AlphaFoldDB" id="A0A7X3FQX8"/>
<dbReference type="PANTHER" id="PTHR11236">
    <property type="entry name" value="AMINOBENZOATE/ANTHRANILATE SYNTHASE"/>
    <property type="match status" value="1"/>
</dbReference>
<dbReference type="Gene3D" id="3.20.10.10">
    <property type="entry name" value="D-amino Acid Aminotransferase, subunit A, domain 2"/>
    <property type="match status" value="1"/>
</dbReference>